<organism evidence="1 2">
    <name type="scientific">Ilyodon furcidens</name>
    <name type="common">goldbreast splitfin</name>
    <dbReference type="NCBI Taxonomy" id="33524"/>
    <lineage>
        <taxon>Eukaryota</taxon>
        <taxon>Metazoa</taxon>
        <taxon>Chordata</taxon>
        <taxon>Craniata</taxon>
        <taxon>Vertebrata</taxon>
        <taxon>Euteleostomi</taxon>
        <taxon>Actinopterygii</taxon>
        <taxon>Neopterygii</taxon>
        <taxon>Teleostei</taxon>
        <taxon>Neoteleostei</taxon>
        <taxon>Acanthomorphata</taxon>
        <taxon>Ovalentaria</taxon>
        <taxon>Atherinomorphae</taxon>
        <taxon>Cyprinodontiformes</taxon>
        <taxon>Goodeidae</taxon>
        <taxon>Ilyodon</taxon>
    </lineage>
</organism>
<keyword evidence="2" id="KW-1185">Reference proteome</keyword>
<name>A0ABV0U2K2_9TELE</name>
<protein>
    <submittedName>
        <fullName evidence="1">Uncharacterized protein</fullName>
    </submittedName>
</protein>
<gene>
    <name evidence="1" type="ORF">ILYODFUR_032784</name>
</gene>
<accession>A0ABV0U2K2</accession>
<reference evidence="1 2" key="1">
    <citation type="submission" date="2021-06" db="EMBL/GenBank/DDBJ databases">
        <authorList>
            <person name="Palmer J.M."/>
        </authorList>
    </citation>
    <scope>NUCLEOTIDE SEQUENCE [LARGE SCALE GENOMIC DNA]</scope>
    <source>
        <strain evidence="2">if_2019</strain>
        <tissue evidence="1">Muscle</tissue>
    </source>
</reference>
<comment type="caution">
    <text evidence="1">The sequence shown here is derived from an EMBL/GenBank/DDBJ whole genome shotgun (WGS) entry which is preliminary data.</text>
</comment>
<sequence length="74" mass="8649">MINFAKTLWGGLVTVVLKTVTGYLHKKVKRNCLIQAYSWKVEWKESVWFIQELWGDSKDAACSWSQTFHGFHSQ</sequence>
<dbReference type="Proteomes" id="UP001482620">
    <property type="component" value="Unassembled WGS sequence"/>
</dbReference>
<dbReference type="EMBL" id="JAHRIQ010051756">
    <property type="protein sequence ID" value="MEQ2238408.1"/>
    <property type="molecule type" value="Genomic_DNA"/>
</dbReference>
<evidence type="ECO:0000313" key="2">
    <source>
        <dbReference type="Proteomes" id="UP001482620"/>
    </source>
</evidence>
<evidence type="ECO:0000313" key="1">
    <source>
        <dbReference type="EMBL" id="MEQ2238408.1"/>
    </source>
</evidence>
<proteinExistence type="predicted"/>